<organism evidence="2 3">
    <name type="scientific">Gramella jeungdoensis</name>
    <dbReference type="NCBI Taxonomy" id="708091"/>
    <lineage>
        <taxon>Bacteria</taxon>
        <taxon>Pseudomonadati</taxon>
        <taxon>Bacteroidota</taxon>
        <taxon>Flavobacteriia</taxon>
        <taxon>Flavobacteriales</taxon>
        <taxon>Flavobacteriaceae</taxon>
        <taxon>Christiangramia</taxon>
    </lineage>
</organism>
<evidence type="ECO:0000256" key="1">
    <source>
        <dbReference type="SAM" id="Phobius"/>
    </source>
</evidence>
<dbReference type="Proteomes" id="UP000298517">
    <property type="component" value="Unassembled WGS sequence"/>
</dbReference>
<keyword evidence="1" id="KW-1133">Transmembrane helix</keyword>
<keyword evidence="1" id="KW-0812">Transmembrane</keyword>
<feature type="transmembrane region" description="Helical" evidence="1">
    <location>
        <begin position="75"/>
        <end position="96"/>
    </location>
</feature>
<keyword evidence="3" id="KW-1185">Reference proteome</keyword>
<evidence type="ECO:0008006" key="4">
    <source>
        <dbReference type="Google" id="ProtNLM"/>
    </source>
</evidence>
<gene>
    <name evidence="2" type="ORF">E2488_04145</name>
</gene>
<comment type="caution">
    <text evidence="2">The sequence shown here is derived from an EMBL/GenBank/DDBJ whole genome shotgun (WGS) entry which is preliminary data.</text>
</comment>
<dbReference type="AlphaFoldDB" id="A0A4Y8AWY0"/>
<accession>A0A4Y8AWY0</accession>
<keyword evidence="1" id="KW-0472">Membrane</keyword>
<dbReference type="RefSeq" id="WP_134247054.1">
    <property type="nucleotide sequence ID" value="NZ_SNQI01000001.1"/>
</dbReference>
<reference evidence="2 3" key="1">
    <citation type="journal article" date="2011" name="J. Microbiol.">
        <title>Gramella jeungdoensis sp. nov., isolated from a solar saltern in Korea.</title>
        <authorList>
            <person name="Joung Y."/>
            <person name="Kim H."/>
            <person name="Jang T."/>
            <person name="Ahn T.S."/>
            <person name="Joh K."/>
        </authorList>
    </citation>
    <scope>NUCLEOTIDE SEQUENCE [LARGE SCALE GENOMIC DNA]</scope>
    <source>
        <strain evidence="2 3">KCTC 23123</strain>
    </source>
</reference>
<protein>
    <recommendedName>
        <fullName evidence="4">Phage holin family protein</fullName>
    </recommendedName>
</protein>
<feature type="transmembrane region" description="Helical" evidence="1">
    <location>
        <begin position="46"/>
        <end position="69"/>
    </location>
</feature>
<dbReference type="EMBL" id="SNQI01000001">
    <property type="protein sequence ID" value="TEW77046.1"/>
    <property type="molecule type" value="Genomic_DNA"/>
</dbReference>
<dbReference type="OrthoDB" id="1144182at2"/>
<evidence type="ECO:0000313" key="3">
    <source>
        <dbReference type="Proteomes" id="UP000298517"/>
    </source>
</evidence>
<evidence type="ECO:0000313" key="2">
    <source>
        <dbReference type="EMBL" id="TEW77046.1"/>
    </source>
</evidence>
<sequence length="116" mass="13280">MAFDKFKDTLIEADTDIRSYLKNSEAYLQLKVFKVLMRLVTASVQVLLVGSMLLLALFVLALGVSYAIGQILGNIWYGFAIVGVFFIFLALLCYLLRKRINKPIIKFFSTHYFDKL</sequence>
<proteinExistence type="predicted"/>
<name>A0A4Y8AWY0_9FLAO</name>